<dbReference type="GO" id="GO:0003700">
    <property type="term" value="F:DNA-binding transcription factor activity"/>
    <property type="evidence" value="ECO:0007669"/>
    <property type="project" value="InterPro"/>
</dbReference>
<sequence>MAKETKNTLRDSVYSSLKAMIVTGQIPPGSRVTENDIAVKLNVSRTPVREAFNRLERDGLVTGRPRQGYVVTEFDINMFREAFEIRELLDGHATELAAATATEQDKARLRAMLAECERLAAIPDRTTREKFQELEVGIDLHRVIAEISGNVMLHGMLCGILDKCQHYVWTELLWLDEWKIARDEHAEIVDAICAGDASRAGTLARAHVRGSRDNVLRLLQAKSDYQNFLAKAS</sequence>
<dbReference type="CDD" id="cd07377">
    <property type="entry name" value="WHTH_GntR"/>
    <property type="match status" value="1"/>
</dbReference>
<keyword evidence="6" id="KW-1185">Reference proteome</keyword>
<accession>A0A2W7C463</accession>
<dbReference type="Pfam" id="PF07729">
    <property type="entry name" value="FCD"/>
    <property type="match status" value="1"/>
</dbReference>
<dbReference type="InterPro" id="IPR000524">
    <property type="entry name" value="Tscrpt_reg_HTH_GntR"/>
</dbReference>
<evidence type="ECO:0000256" key="1">
    <source>
        <dbReference type="ARBA" id="ARBA00023015"/>
    </source>
</evidence>
<dbReference type="InterPro" id="IPR011711">
    <property type="entry name" value="GntR_C"/>
</dbReference>
<keyword evidence="3" id="KW-0804">Transcription</keyword>
<evidence type="ECO:0000256" key="2">
    <source>
        <dbReference type="ARBA" id="ARBA00023125"/>
    </source>
</evidence>
<keyword evidence="1" id="KW-0805">Transcription regulation</keyword>
<dbReference type="SMART" id="SM00345">
    <property type="entry name" value="HTH_GNTR"/>
    <property type="match status" value="1"/>
</dbReference>
<dbReference type="SUPFAM" id="SSF46785">
    <property type="entry name" value="Winged helix' DNA-binding domain"/>
    <property type="match status" value="1"/>
</dbReference>
<keyword evidence="2" id="KW-0238">DNA-binding</keyword>
<evidence type="ECO:0000259" key="4">
    <source>
        <dbReference type="PROSITE" id="PS50949"/>
    </source>
</evidence>
<dbReference type="PANTHER" id="PTHR43537:SF45">
    <property type="entry name" value="GNTR FAMILY REGULATORY PROTEIN"/>
    <property type="match status" value="1"/>
</dbReference>
<dbReference type="PROSITE" id="PS50949">
    <property type="entry name" value="HTH_GNTR"/>
    <property type="match status" value="1"/>
</dbReference>
<evidence type="ECO:0000313" key="6">
    <source>
        <dbReference type="Proteomes" id="UP000248616"/>
    </source>
</evidence>
<dbReference type="InterPro" id="IPR036388">
    <property type="entry name" value="WH-like_DNA-bd_sf"/>
</dbReference>
<dbReference type="InterPro" id="IPR036390">
    <property type="entry name" value="WH_DNA-bd_sf"/>
</dbReference>
<evidence type="ECO:0000313" key="5">
    <source>
        <dbReference type="EMBL" id="PZV37925.1"/>
    </source>
</evidence>
<dbReference type="EMBL" id="MZXV01000032">
    <property type="protein sequence ID" value="PZV37925.1"/>
    <property type="molecule type" value="Genomic_DNA"/>
</dbReference>
<dbReference type="OrthoDB" id="8114900at2"/>
<dbReference type="Proteomes" id="UP000248616">
    <property type="component" value="Unassembled WGS sequence"/>
</dbReference>
<dbReference type="AlphaFoldDB" id="A0A2W7C463"/>
<feature type="domain" description="HTH gntR-type" evidence="4">
    <location>
        <begin position="7"/>
        <end position="74"/>
    </location>
</feature>
<gene>
    <name evidence="5" type="ORF">B5V02_16910</name>
</gene>
<organism evidence="5 6">
    <name type="scientific">Mesorhizobium kowhaii</name>
    <dbReference type="NCBI Taxonomy" id="1300272"/>
    <lineage>
        <taxon>Bacteria</taxon>
        <taxon>Pseudomonadati</taxon>
        <taxon>Pseudomonadota</taxon>
        <taxon>Alphaproteobacteria</taxon>
        <taxon>Hyphomicrobiales</taxon>
        <taxon>Phyllobacteriaceae</taxon>
        <taxon>Mesorhizobium</taxon>
    </lineage>
</organism>
<dbReference type="PANTHER" id="PTHR43537">
    <property type="entry name" value="TRANSCRIPTIONAL REGULATOR, GNTR FAMILY"/>
    <property type="match status" value="1"/>
</dbReference>
<protein>
    <submittedName>
        <fullName evidence="5">GntR family transcriptional regulator</fullName>
    </submittedName>
</protein>
<proteinExistence type="predicted"/>
<dbReference type="Gene3D" id="1.20.120.530">
    <property type="entry name" value="GntR ligand-binding domain-like"/>
    <property type="match status" value="1"/>
</dbReference>
<dbReference type="PRINTS" id="PR00035">
    <property type="entry name" value="HTHGNTR"/>
</dbReference>
<dbReference type="GO" id="GO:0003677">
    <property type="term" value="F:DNA binding"/>
    <property type="evidence" value="ECO:0007669"/>
    <property type="project" value="UniProtKB-KW"/>
</dbReference>
<dbReference type="InterPro" id="IPR008920">
    <property type="entry name" value="TF_FadR/GntR_C"/>
</dbReference>
<dbReference type="Gene3D" id="1.10.10.10">
    <property type="entry name" value="Winged helix-like DNA-binding domain superfamily/Winged helix DNA-binding domain"/>
    <property type="match status" value="1"/>
</dbReference>
<dbReference type="SUPFAM" id="SSF48008">
    <property type="entry name" value="GntR ligand-binding domain-like"/>
    <property type="match status" value="1"/>
</dbReference>
<reference evidence="6" key="1">
    <citation type="submission" date="2017-03" db="EMBL/GenBank/DDBJ databases">
        <authorList>
            <person name="Safronova V.I."/>
            <person name="Sazanova A.L."/>
            <person name="Chirak E.R."/>
        </authorList>
    </citation>
    <scope>NUCLEOTIDE SEQUENCE [LARGE SCALE GENOMIC DNA]</scope>
    <source>
        <strain evidence="6">Ach-343</strain>
    </source>
</reference>
<comment type="caution">
    <text evidence="5">The sequence shown here is derived from an EMBL/GenBank/DDBJ whole genome shotgun (WGS) entry which is preliminary data.</text>
</comment>
<dbReference type="Pfam" id="PF00392">
    <property type="entry name" value="GntR"/>
    <property type="match status" value="1"/>
</dbReference>
<dbReference type="RefSeq" id="WP_111545261.1">
    <property type="nucleotide sequence ID" value="NZ_MZXV01000032.1"/>
</dbReference>
<name>A0A2W7C463_9HYPH</name>
<evidence type="ECO:0000256" key="3">
    <source>
        <dbReference type="ARBA" id="ARBA00023163"/>
    </source>
</evidence>
<dbReference type="SMART" id="SM00895">
    <property type="entry name" value="FCD"/>
    <property type="match status" value="1"/>
</dbReference>